<evidence type="ECO:0000256" key="11">
    <source>
        <dbReference type="ARBA" id="ARBA00023159"/>
    </source>
</evidence>
<dbReference type="SUPFAM" id="SSF55945">
    <property type="entry name" value="TATA-box binding protein-like"/>
    <property type="match status" value="1"/>
</dbReference>
<dbReference type="GO" id="GO:0005737">
    <property type="term" value="C:cytoplasm"/>
    <property type="evidence" value="ECO:0007669"/>
    <property type="project" value="TreeGrafter"/>
</dbReference>
<dbReference type="GO" id="GO:0008270">
    <property type="term" value="F:zinc ion binding"/>
    <property type="evidence" value="ECO:0007669"/>
    <property type="project" value="InterPro"/>
</dbReference>
<dbReference type="InterPro" id="IPR018060">
    <property type="entry name" value="HTH_AraC"/>
</dbReference>
<dbReference type="Proteomes" id="UP000540656">
    <property type="component" value="Unassembled WGS sequence"/>
</dbReference>
<keyword evidence="4" id="KW-0489">Methyltransferase</keyword>
<dbReference type="Pfam" id="PF02805">
    <property type="entry name" value="Ada_Zn_binding"/>
    <property type="match status" value="1"/>
</dbReference>
<keyword evidence="10" id="KW-0238">DNA-binding</keyword>
<keyword evidence="16" id="KW-1185">Reference proteome</keyword>
<dbReference type="InterPro" id="IPR023170">
    <property type="entry name" value="HhH_base_excis_C"/>
</dbReference>
<dbReference type="GO" id="GO:0032993">
    <property type="term" value="C:protein-DNA complex"/>
    <property type="evidence" value="ECO:0007669"/>
    <property type="project" value="TreeGrafter"/>
</dbReference>
<keyword evidence="7" id="KW-0227">DNA damage</keyword>
<evidence type="ECO:0000256" key="4">
    <source>
        <dbReference type="ARBA" id="ARBA00022603"/>
    </source>
</evidence>
<dbReference type="SMART" id="SM00342">
    <property type="entry name" value="HTH_ARAC"/>
    <property type="match status" value="1"/>
</dbReference>
<dbReference type="SUPFAM" id="SSF57884">
    <property type="entry name" value="Ada DNA repair protein, N-terminal domain (N-Ada 10)"/>
    <property type="match status" value="1"/>
</dbReference>
<dbReference type="GO" id="GO:0006285">
    <property type="term" value="P:base-excision repair, AP site formation"/>
    <property type="evidence" value="ECO:0007669"/>
    <property type="project" value="TreeGrafter"/>
</dbReference>
<dbReference type="GO" id="GO:0032131">
    <property type="term" value="F:alkylated DNA binding"/>
    <property type="evidence" value="ECO:0007669"/>
    <property type="project" value="TreeGrafter"/>
</dbReference>
<name>A0A7Y9UQ37_9ACTN</name>
<evidence type="ECO:0000256" key="3">
    <source>
        <dbReference type="ARBA" id="ARBA00012000"/>
    </source>
</evidence>
<keyword evidence="13" id="KW-0234">DNA repair</keyword>
<dbReference type="GO" id="GO:0003700">
    <property type="term" value="F:DNA-binding transcription factor activity"/>
    <property type="evidence" value="ECO:0007669"/>
    <property type="project" value="InterPro"/>
</dbReference>
<keyword evidence="8" id="KW-0862">Zinc</keyword>
<sequence length="501" mass="53400">MHTDREACYQAVKSKDRRFDGVFYTAVRTTGIYCRPSCPARTPALKNVSFHPTAAAAQSAGFRACKRCLPDATPGSPDWDVAADVAGRAMRLINDGVVEREGVDGLAAALGFSTRHLGRLLTDELGAGPLALARARRAQTARVLIETTSMTFADIAFAAGFSSIRQFNDTIREVYASSPSQLRGRRTGSAQTGQLELRLACRAPFAGSTLLSFLAKRAVPGVEVVEGATYARTLRLPHGTGTVRLDLHDHDERGGTAMVPATFWLTDLRDTGAALERVRRLLDADCDPVAVADFFAEDALIGPVTRAVPGLRVPGHVDGDELAVRAVLGQQISVVRARNLAGMLTARFGEPVDSPLEGLTHIFPTAATLAGLGDEAASGAFRMPKARARALVALGAALEAGEPSLDRAAPRDDVRRALLGLPGIGAWTADYIAMRALGDPDIFLPTDVGVRNALAGRADGPAAIAELAEAWRPWRSYALMHLWQSLSTGAEHDQPRQEENG</sequence>
<dbReference type="Gene3D" id="3.30.310.20">
    <property type="entry name" value="DNA-3-methyladenine glycosylase AlkA, N-terminal domain"/>
    <property type="match status" value="1"/>
</dbReference>
<dbReference type="RefSeq" id="WP_179501379.1">
    <property type="nucleotide sequence ID" value="NZ_JACCAA010000001.1"/>
</dbReference>
<dbReference type="InterPro" id="IPR051912">
    <property type="entry name" value="Alkylbase_DNA_Glycosylase/TA"/>
</dbReference>
<dbReference type="PROSITE" id="PS01124">
    <property type="entry name" value="HTH_ARAC_FAMILY_2"/>
    <property type="match status" value="1"/>
</dbReference>
<dbReference type="InterPro" id="IPR037046">
    <property type="entry name" value="AlkA_N_sf"/>
</dbReference>
<dbReference type="Gene3D" id="1.10.1670.10">
    <property type="entry name" value="Helix-hairpin-Helix base-excision DNA repair enzymes (C-terminal)"/>
    <property type="match status" value="1"/>
</dbReference>
<dbReference type="PANTHER" id="PTHR43003:SF13">
    <property type="entry name" value="DNA-3-METHYLADENINE GLYCOSYLASE 2"/>
    <property type="match status" value="1"/>
</dbReference>
<accession>A0A7Y9UQ37</accession>
<dbReference type="InterPro" id="IPR018062">
    <property type="entry name" value="HTH_AraC-typ_CS"/>
</dbReference>
<protein>
    <recommendedName>
        <fullName evidence="3">DNA-3-methyladenine glycosylase II</fullName>
        <ecNumber evidence="3">3.2.2.21</ecNumber>
    </recommendedName>
</protein>
<dbReference type="Gene3D" id="1.10.340.30">
    <property type="entry name" value="Hypothetical protein, domain 2"/>
    <property type="match status" value="1"/>
</dbReference>
<dbReference type="InterPro" id="IPR003265">
    <property type="entry name" value="HhH-GPD_domain"/>
</dbReference>
<dbReference type="InterPro" id="IPR011257">
    <property type="entry name" value="DNA_glycosylase"/>
</dbReference>
<evidence type="ECO:0000313" key="15">
    <source>
        <dbReference type="EMBL" id="NYG58196.1"/>
    </source>
</evidence>
<dbReference type="AlphaFoldDB" id="A0A7Y9UQ37"/>
<comment type="catalytic activity">
    <reaction evidence="1">
        <text>Hydrolysis of alkylated DNA, releasing 3-methyladenine, 3-methylguanine, 7-methylguanine and 7-methyladenine.</text>
        <dbReference type="EC" id="3.2.2.21"/>
    </reaction>
</comment>
<dbReference type="Pfam" id="PF06029">
    <property type="entry name" value="AlkA_N"/>
    <property type="match status" value="1"/>
</dbReference>
<keyword evidence="5" id="KW-0808">Transferase</keyword>
<dbReference type="GO" id="GO:0032259">
    <property type="term" value="P:methylation"/>
    <property type="evidence" value="ECO:0007669"/>
    <property type="project" value="UniProtKB-KW"/>
</dbReference>
<dbReference type="SUPFAM" id="SSF46689">
    <property type="entry name" value="Homeodomain-like"/>
    <property type="match status" value="1"/>
</dbReference>
<evidence type="ECO:0000256" key="12">
    <source>
        <dbReference type="ARBA" id="ARBA00023163"/>
    </source>
</evidence>
<organism evidence="15 16">
    <name type="scientific">Nocardioides daedukensis</name>
    <dbReference type="NCBI Taxonomy" id="634462"/>
    <lineage>
        <taxon>Bacteria</taxon>
        <taxon>Bacillati</taxon>
        <taxon>Actinomycetota</taxon>
        <taxon>Actinomycetes</taxon>
        <taxon>Propionibacteriales</taxon>
        <taxon>Nocardioidaceae</taxon>
        <taxon>Nocardioides</taxon>
    </lineage>
</organism>
<dbReference type="InterPro" id="IPR009057">
    <property type="entry name" value="Homeodomain-like_sf"/>
</dbReference>
<proteinExistence type="predicted"/>
<comment type="caution">
    <text evidence="15">The sequence shown here is derived from an EMBL/GenBank/DDBJ whole genome shotgun (WGS) entry which is preliminary data.</text>
</comment>
<keyword evidence="15" id="KW-0378">Hydrolase</keyword>
<keyword evidence="12" id="KW-0804">Transcription</keyword>
<keyword evidence="9" id="KW-0805">Transcription regulation</keyword>
<evidence type="ECO:0000256" key="5">
    <source>
        <dbReference type="ARBA" id="ARBA00022679"/>
    </source>
</evidence>
<dbReference type="GO" id="GO:0043916">
    <property type="term" value="F:DNA-7-methylguanine glycosylase activity"/>
    <property type="evidence" value="ECO:0007669"/>
    <property type="project" value="TreeGrafter"/>
</dbReference>
<dbReference type="Gene3D" id="1.10.10.60">
    <property type="entry name" value="Homeodomain-like"/>
    <property type="match status" value="1"/>
</dbReference>
<gene>
    <name evidence="15" type="ORF">BJ980_001119</name>
</gene>
<dbReference type="InterPro" id="IPR004026">
    <property type="entry name" value="Ada_DNA_repair_Zn-bd"/>
</dbReference>
<reference evidence="15 16" key="1">
    <citation type="submission" date="2020-07" db="EMBL/GenBank/DDBJ databases">
        <title>Sequencing the genomes of 1000 actinobacteria strains.</title>
        <authorList>
            <person name="Klenk H.-P."/>
        </authorList>
    </citation>
    <scope>NUCLEOTIDE SEQUENCE [LARGE SCALE GENOMIC DNA]</scope>
    <source>
        <strain evidence="15 16">DSM 23819</strain>
    </source>
</reference>
<evidence type="ECO:0000256" key="8">
    <source>
        <dbReference type="ARBA" id="ARBA00022833"/>
    </source>
</evidence>
<dbReference type="Gene3D" id="3.40.10.10">
    <property type="entry name" value="DNA Methylphosphotriester Repair Domain"/>
    <property type="match status" value="1"/>
</dbReference>
<evidence type="ECO:0000259" key="14">
    <source>
        <dbReference type="PROSITE" id="PS01124"/>
    </source>
</evidence>
<comment type="cofactor">
    <cofactor evidence="2">
        <name>Zn(2+)</name>
        <dbReference type="ChEBI" id="CHEBI:29105"/>
    </cofactor>
</comment>
<dbReference type="PANTHER" id="PTHR43003">
    <property type="entry name" value="DNA-3-METHYLADENINE GLYCOSYLASE"/>
    <property type="match status" value="1"/>
</dbReference>
<dbReference type="SMART" id="SM01009">
    <property type="entry name" value="AlkA_N"/>
    <property type="match status" value="1"/>
</dbReference>
<dbReference type="Pfam" id="PF12833">
    <property type="entry name" value="HTH_18"/>
    <property type="match status" value="1"/>
</dbReference>
<dbReference type="SUPFAM" id="SSF48150">
    <property type="entry name" value="DNA-glycosylase"/>
    <property type="match status" value="1"/>
</dbReference>
<keyword evidence="11" id="KW-0010">Activator</keyword>
<evidence type="ECO:0000256" key="10">
    <source>
        <dbReference type="ARBA" id="ARBA00023125"/>
    </source>
</evidence>
<dbReference type="GO" id="GO:0008725">
    <property type="term" value="F:DNA-3-methyladenine glycosylase activity"/>
    <property type="evidence" value="ECO:0007669"/>
    <property type="project" value="TreeGrafter"/>
</dbReference>
<dbReference type="CDD" id="cd00056">
    <property type="entry name" value="ENDO3c"/>
    <property type="match status" value="1"/>
</dbReference>
<dbReference type="FunFam" id="3.40.10.10:FF:000001">
    <property type="entry name" value="DNA-3-methyladenine glycosylase 2"/>
    <property type="match status" value="1"/>
</dbReference>
<evidence type="ECO:0000256" key="2">
    <source>
        <dbReference type="ARBA" id="ARBA00001947"/>
    </source>
</evidence>
<evidence type="ECO:0000256" key="1">
    <source>
        <dbReference type="ARBA" id="ARBA00000086"/>
    </source>
</evidence>
<keyword evidence="6" id="KW-0479">Metal-binding</keyword>
<feature type="domain" description="HTH araC/xylS-type" evidence="14">
    <location>
        <begin position="87"/>
        <end position="185"/>
    </location>
</feature>
<dbReference type="EC" id="3.2.2.21" evidence="3"/>
<dbReference type="GO" id="GO:0043565">
    <property type="term" value="F:sequence-specific DNA binding"/>
    <property type="evidence" value="ECO:0007669"/>
    <property type="project" value="InterPro"/>
</dbReference>
<dbReference type="GO" id="GO:0008168">
    <property type="term" value="F:methyltransferase activity"/>
    <property type="evidence" value="ECO:0007669"/>
    <property type="project" value="UniProtKB-KW"/>
</dbReference>
<evidence type="ECO:0000256" key="13">
    <source>
        <dbReference type="ARBA" id="ARBA00023204"/>
    </source>
</evidence>
<dbReference type="InterPro" id="IPR010316">
    <property type="entry name" value="AlkA_N"/>
</dbReference>
<evidence type="ECO:0000256" key="7">
    <source>
        <dbReference type="ARBA" id="ARBA00022763"/>
    </source>
</evidence>
<evidence type="ECO:0000256" key="9">
    <source>
        <dbReference type="ARBA" id="ARBA00023015"/>
    </source>
</evidence>
<keyword evidence="15" id="KW-0326">Glycosidase</keyword>
<evidence type="ECO:0000256" key="6">
    <source>
        <dbReference type="ARBA" id="ARBA00022723"/>
    </source>
</evidence>
<evidence type="ECO:0000313" key="16">
    <source>
        <dbReference type="Proteomes" id="UP000540656"/>
    </source>
</evidence>
<dbReference type="GO" id="GO:0006307">
    <property type="term" value="P:DNA alkylation repair"/>
    <property type="evidence" value="ECO:0007669"/>
    <property type="project" value="TreeGrafter"/>
</dbReference>
<dbReference type="PROSITE" id="PS00041">
    <property type="entry name" value="HTH_ARAC_FAMILY_1"/>
    <property type="match status" value="1"/>
</dbReference>
<dbReference type="EMBL" id="JACCAA010000001">
    <property type="protein sequence ID" value="NYG58196.1"/>
    <property type="molecule type" value="Genomic_DNA"/>
</dbReference>
<dbReference type="InterPro" id="IPR035451">
    <property type="entry name" value="Ada-like_dom_sf"/>
</dbReference>
<dbReference type="SMART" id="SM00478">
    <property type="entry name" value="ENDO3c"/>
    <property type="match status" value="1"/>
</dbReference>